<dbReference type="GO" id="GO:0005506">
    <property type="term" value="F:iron ion binding"/>
    <property type="evidence" value="ECO:0007669"/>
    <property type="project" value="InterPro"/>
</dbReference>
<evidence type="ECO:0000256" key="5">
    <source>
        <dbReference type="ARBA" id="ARBA00023004"/>
    </source>
</evidence>
<keyword evidence="2 7" id="KW-0349">Heme</keyword>
<dbReference type="GO" id="GO:0020037">
    <property type="term" value="F:heme binding"/>
    <property type="evidence" value="ECO:0007669"/>
    <property type="project" value="InterPro"/>
</dbReference>
<dbReference type="GO" id="GO:0022900">
    <property type="term" value="P:electron transport chain"/>
    <property type="evidence" value="ECO:0007669"/>
    <property type="project" value="InterPro"/>
</dbReference>
<dbReference type="EMBL" id="QFZK01000011">
    <property type="protein sequence ID" value="RFO95919.1"/>
    <property type="molecule type" value="Genomic_DNA"/>
</dbReference>
<dbReference type="InterPro" id="IPR002321">
    <property type="entry name" value="Cyt_c_II"/>
</dbReference>
<evidence type="ECO:0000313" key="10">
    <source>
        <dbReference type="Proteomes" id="UP000260665"/>
    </source>
</evidence>
<evidence type="ECO:0000256" key="3">
    <source>
        <dbReference type="ARBA" id="ARBA00022723"/>
    </source>
</evidence>
<reference evidence="9 10" key="1">
    <citation type="submission" date="2018-05" db="EMBL/GenBank/DDBJ databases">
        <title>Rhodoferax soyangensis sp.nov., isolated from an oligotrophic freshwater lake.</title>
        <authorList>
            <person name="Park M."/>
        </authorList>
    </citation>
    <scope>NUCLEOTIDE SEQUENCE [LARGE SCALE GENOMIC DNA]</scope>
    <source>
        <strain evidence="9 10">IMCC26218</strain>
    </source>
</reference>
<accession>A0A3E1R981</accession>
<name>A0A3E1R981_9BURK</name>
<dbReference type="InterPro" id="IPR010980">
    <property type="entry name" value="Cyt_c/b562"/>
</dbReference>
<dbReference type="Pfam" id="PF01322">
    <property type="entry name" value="Cytochrom_C_2"/>
    <property type="match status" value="1"/>
</dbReference>
<feature type="binding site" description="covalent" evidence="7">
    <location>
        <position position="148"/>
    </location>
    <ligand>
        <name>heme c</name>
        <dbReference type="ChEBI" id="CHEBI:61717"/>
    </ligand>
</feature>
<proteinExistence type="predicted"/>
<dbReference type="InterPro" id="IPR012127">
    <property type="entry name" value="Cyt_c_prime"/>
</dbReference>
<dbReference type="RefSeq" id="WP_117178971.1">
    <property type="nucleotide sequence ID" value="NZ_QFZK01000011.1"/>
</dbReference>
<organism evidence="9 10">
    <name type="scientific">Rhodoferax lacus</name>
    <dbReference type="NCBI Taxonomy" id="2184758"/>
    <lineage>
        <taxon>Bacteria</taxon>
        <taxon>Pseudomonadati</taxon>
        <taxon>Pseudomonadota</taxon>
        <taxon>Betaproteobacteria</taxon>
        <taxon>Burkholderiales</taxon>
        <taxon>Comamonadaceae</taxon>
        <taxon>Rhodoferax</taxon>
    </lineage>
</organism>
<feature type="binding site" description="axial binding residue" evidence="6">
    <location>
        <position position="149"/>
    </location>
    <ligand>
        <name>heme c</name>
        <dbReference type="ChEBI" id="CHEBI:61717"/>
    </ligand>
    <ligandPart>
        <name>Fe</name>
        <dbReference type="ChEBI" id="CHEBI:18248"/>
    </ligandPart>
</feature>
<protein>
    <submittedName>
        <fullName evidence="9">Cytochrome C</fullName>
    </submittedName>
</protein>
<keyword evidence="1" id="KW-0813">Transport</keyword>
<dbReference type="GO" id="GO:0009055">
    <property type="term" value="F:electron transfer activity"/>
    <property type="evidence" value="ECO:0007669"/>
    <property type="project" value="InterPro"/>
</dbReference>
<feature type="signal peptide" evidence="8">
    <location>
        <begin position="1"/>
        <end position="23"/>
    </location>
</feature>
<dbReference type="Gene3D" id="1.20.120.10">
    <property type="entry name" value="Cytochrome c/b562"/>
    <property type="match status" value="1"/>
</dbReference>
<feature type="chain" id="PRO_5017608755" evidence="8">
    <location>
        <begin position="24"/>
        <end position="155"/>
    </location>
</feature>
<dbReference type="SUPFAM" id="SSF47175">
    <property type="entry name" value="Cytochromes"/>
    <property type="match status" value="1"/>
</dbReference>
<evidence type="ECO:0000256" key="2">
    <source>
        <dbReference type="ARBA" id="ARBA00022617"/>
    </source>
</evidence>
<evidence type="ECO:0000256" key="8">
    <source>
        <dbReference type="SAM" id="SignalP"/>
    </source>
</evidence>
<comment type="PTM">
    <text evidence="7">Binds 1 heme group per subunit.</text>
</comment>
<dbReference type="PROSITE" id="PS51009">
    <property type="entry name" value="CYTCII"/>
    <property type="match status" value="1"/>
</dbReference>
<keyword evidence="8" id="KW-0732">Signal</keyword>
<dbReference type="PIRSF" id="PIRSF000027">
    <property type="entry name" value="Cytc_c_prime"/>
    <property type="match status" value="1"/>
</dbReference>
<feature type="binding site" description="covalent" evidence="7">
    <location>
        <position position="145"/>
    </location>
    <ligand>
        <name>heme c</name>
        <dbReference type="ChEBI" id="CHEBI:61717"/>
    </ligand>
</feature>
<evidence type="ECO:0000313" key="9">
    <source>
        <dbReference type="EMBL" id="RFO95919.1"/>
    </source>
</evidence>
<keyword evidence="3 6" id="KW-0479">Metal-binding</keyword>
<evidence type="ECO:0000256" key="7">
    <source>
        <dbReference type="PIRSR" id="PIRSR000027-2"/>
    </source>
</evidence>
<keyword evidence="4" id="KW-0249">Electron transport</keyword>
<keyword evidence="5 6" id="KW-0408">Iron</keyword>
<evidence type="ECO:0000256" key="1">
    <source>
        <dbReference type="ARBA" id="ARBA00022448"/>
    </source>
</evidence>
<keyword evidence="10" id="KW-1185">Reference proteome</keyword>
<dbReference type="OrthoDB" id="5520910at2"/>
<comment type="caution">
    <text evidence="9">The sequence shown here is derived from an EMBL/GenBank/DDBJ whole genome shotgun (WGS) entry which is preliminary data.</text>
</comment>
<dbReference type="AlphaFoldDB" id="A0A3E1R981"/>
<sequence length="155" mass="17588">MPYLKTGFALLLCLGLCVPLSGCFEPIKDTHPDQVLTKRRALFKQFTRTLEPMGLVASGRKEYKPDEFLAMVQDLEKLSTKPWVYFPTDGNYSPTRAKEAVWSQPQAFKAAQDHYQASVQALLLAARTSQLEPVQQAMDKVINSCKACHKDFRYE</sequence>
<dbReference type="Proteomes" id="UP000260665">
    <property type="component" value="Unassembled WGS sequence"/>
</dbReference>
<evidence type="ECO:0000256" key="4">
    <source>
        <dbReference type="ARBA" id="ARBA00022982"/>
    </source>
</evidence>
<gene>
    <name evidence="9" type="ORF">DIC66_15945</name>
</gene>
<dbReference type="GO" id="GO:0042597">
    <property type="term" value="C:periplasmic space"/>
    <property type="evidence" value="ECO:0007669"/>
    <property type="project" value="InterPro"/>
</dbReference>
<evidence type="ECO:0000256" key="6">
    <source>
        <dbReference type="PIRSR" id="PIRSR000027-1"/>
    </source>
</evidence>